<evidence type="ECO:0000256" key="1">
    <source>
        <dbReference type="ARBA" id="ARBA00004141"/>
    </source>
</evidence>
<comment type="caution">
    <text evidence="10">The sequence shown here is derived from an EMBL/GenBank/DDBJ whole genome shotgun (WGS) entry which is preliminary data.</text>
</comment>
<reference evidence="10 11" key="2">
    <citation type="submission" date="2017-07" db="EMBL/GenBank/DDBJ databases">
        <title>Candidatus Dactylopiibacterium carminicum, a nitrogen-fixing symbiont of the cochineal insect Dactylopius coccus and Dactylopius opuntiae (Hemiptera: Coccoidea: Dactylopiidae).</title>
        <authorList>
            <person name="Vera A."/>
        </authorList>
    </citation>
    <scope>NUCLEOTIDE SEQUENCE [LARGE SCALE GENOMIC DNA]</scope>
    <source>
        <strain evidence="10 11">NFDCM</strain>
    </source>
</reference>
<comment type="subcellular location">
    <subcellularLocation>
        <location evidence="1">Membrane</location>
        <topology evidence="1">Multi-pass membrane protein</topology>
    </subcellularLocation>
</comment>
<organism evidence="10 11">
    <name type="scientific">Candidatus Dactylopiibacterium carminicum</name>
    <dbReference type="NCBI Taxonomy" id="857335"/>
    <lineage>
        <taxon>Bacteria</taxon>
        <taxon>Pseudomonadati</taxon>
        <taxon>Pseudomonadota</taxon>
        <taxon>Betaproteobacteria</taxon>
        <taxon>Rhodocyclales</taxon>
        <taxon>Rhodocyclaceae</taxon>
        <taxon>Candidatus Dactylopiibacterium</taxon>
    </lineage>
</organism>
<keyword evidence="2" id="KW-0812">Transmembrane</keyword>
<gene>
    <name evidence="9" type="ORF">BGI27_13655</name>
    <name evidence="10" type="ORF">CGU29_13020</name>
</gene>
<feature type="region of interest" description="Disordered" evidence="7">
    <location>
        <begin position="16"/>
        <end position="39"/>
    </location>
</feature>
<keyword evidence="3" id="KW-1133">Transmembrane helix</keyword>
<feature type="domain" description="Methyl-accepting transducer" evidence="8">
    <location>
        <begin position="7"/>
        <end position="243"/>
    </location>
</feature>
<feature type="compositionally biased region" description="Polar residues" evidence="7">
    <location>
        <begin position="18"/>
        <end position="35"/>
    </location>
</feature>
<keyword evidence="12" id="KW-1185">Reference proteome</keyword>
<dbReference type="EMBL" id="MDUX01000051">
    <property type="protein sequence ID" value="KAF7598381.1"/>
    <property type="molecule type" value="Genomic_DNA"/>
</dbReference>
<proteinExistence type="predicted"/>
<dbReference type="Proteomes" id="UP000216107">
    <property type="component" value="Unassembled WGS sequence"/>
</dbReference>
<sequence>MGSIAKGAQSLAAAATQMRGTATRTADGSMRQSEAASDMAANVEEMTVSVNHVAERASEAGKLSLQSGQLASAGTTVIGRTADNIHAIAAAVHEASALIDSLAEQGQQVGNVVGVIREVAEQTNLLALNAAIEAARAGEQGRGFAVVADEVRKLAERTANSTQEISGTIQIMLERAGSAVDCMHNAQARVEQGELGAREAEQAIGRIHQASDEAGTRSEEIASEIREQGSAANTIATLVERIAQMAEEGSASAEQAASAALEVDRLAREMHGITSRYRLQ</sequence>
<dbReference type="GO" id="GO:0007165">
    <property type="term" value="P:signal transduction"/>
    <property type="evidence" value="ECO:0007669"/>
    <property type="project" value="UniProtKB-KW"/>
</dbReference>
<dbReference type="AlphaFoldDB" id="A0A272EPS7"/>
<evidence type="ECO:0000256" key="6">
    <source>
        <dbReference type="PROSITE-ProRule" id="PRU00284"/>
    </source>
</evidence>
<dbReference type="SUPFAM" id="SSF58104">
    <property type="entry name" value="Methyl-accepting chemotaxis protein (MCP) signaling domain"/>
    <property type="match status" value="1"/>
</dbReference>
<dbReference type="OrthoDB" id="9806477at2"/>
<protein>
    <recommendedName>
        <fullName evidence="8">Methyl-accepting transducer domain-containing protein</fullName>
    </recommendedName>
</protein>
<evidence type="ECO:0000256" key="5">
    <source>
        <dbReference type="ARBA" id="ARBA00023224"/>
    </source>
</evidence>
<reference evidence="9 12" key="1">
    <citation type="submission" date="2016-08" db="EMBL/GenBank/DDBJ databases">
        <title>Candidatus Dactylopiibacterium carminicum genome sequence.</title>
        <authorList>
            <person name="Ramirez-Puebla S.T."/>
            <person name="Ormeno-Orrillo E."/>
            <person name="Vera-Ponce De Leon A."/>
            <person name="Luis L."/>
            <person name="Sanchez-Flores A."/>
            <person name="Monica R."/>
            <person name="Martinez-Romero E."/>
        </authorList>
    </citation>
    <scope>NUCLEOTIDE SEQUENCE [LARGE SCALE GENOMIC DNA]</scope>
    <source>
        <strain evidence="9">END1</strain>
    </source>
</reference>
<evidence type="ECO:0000256" key="3">
    <source>
        <dbReference type="ARBA" id="ARBA00022989"/>
    </source>
</evidence>
<dbReference type="EMBL" id="NMRN01000047">
    <property type="protein sequence ID" value="PAS92124.1"/>
    <property type="molecule type" value="Genomic_DNA"/>
</dbReference>
<dbReference type="Gene3D" id="1.10.287.950">
    <property type="entry name" value="Methyl-accepting chemotaxis protein"/>
    <property type="match status" value="1"/>
</dbReference>
<dbReference type="SMART" id="SM00283">
    <property type="entry name" value="MA"/>
    <property type="match status" value="1"/>
</dbReference>
<evidence type="ECO:0000313" key="11">
    <source>
        <dbReference type="Proteomes" id="UP000216107"/>
    </source>
</evidence>
<dbReference type="PANTHER" id="PTHR32089">
    <property type="entry name" value="METHYL-ACCEPTING CHEMOTAXIS PROTEIN MCPB"/>
    <property type="match status" value="1"/>
</dbReference>
<evidence type="ECO:0000313" key="9">
    <source>
        <dbReference type="EMBL" id="KAF7598381.1"/>
    </source>
</evidence>
<evidence type="ECO:0000313" key="10">
    <source>
        <dbReference type="EMBL" id="PAS92124.1"/>
    </source>
</evidence>
<evidence type="ECO:0000259" key="8">
    <source>
        <dbReference type="PROSITE" id="PS50111"/>
    </source>
</evidence>
<dbReference type="Pfam" id="PF00015">
    <property type="entry name" value="MCPsignal"/>
    <property type="match status" value="1"/>
</dbReference>
<dbReference type="PROSITE" id="PS50111">
    <property type="entry name" value="CHEMOTAXIS_TRANSDUC_2"/>
    <property type="match status" value="1"/>
</dbReference>
<dbReference type="GO" id="GO:0016020">
    <property type="term" value="C:membrane"/>
    <property type="evidence" value="ECO:0007669"/>
    <property type="project" value="UniProtKB-SubCell"/>
</dbReference>
<name>A0A272EPS7_9RHOO</name>
<dbReference type="Proteomes" id="UP000623509">
    <property type="component" value="Unassembled WGS sequence"/>
</dbReference>
<evidence type="ECO:0000256" key="4">
    <source>
        <dbReference type="ARBA" id="ARBA00023136"/>
    </source>
</evidence>
<accession>A0A272EPS7</accession>
<evidence type="ECO:0000313" key="12">
    <source>
        <dbReference type="Proteomes" id="UP000623509"/>
    </source>
</evidence>
<dbReference type="RefSeq" id="WP_095525421.1">
    <property type="nucleotide sequence ID" value="NZ_MDUX01000051.1"/>
</dbReference>
<dbReference type="PANTHER" id="PTHR32089:SF119">
    <property type="entry name" value="METHYL-ACCEPTING CHEMOTAXIS PROTEIN CTPL"/>
    <property type="match status" value="1"/>
</dbReference>
<evidence type="ECO:0000256" key="2">
    <source>
        <dbReference type="ARBA" id="ARBA00022692"/>
    </source>
</evidence>
<keyword evidence="4" id="KW-0472">Membrane</keyword>
<evidence type="ECO:0000256" key="7">
    <source>
        <dbReference type="SAM" id="MobiDB-lite"/>
    </source>
</evidence>
<dbReference type="InterPro" id="IPR004089">
    <property type="entry name" value="MCPsignal_dom"/>
</dbReference>
<keyword evidence="5 6" id="KW-0807">Transducer</keyword>